<proteinExistence type="predicted"/>
<evidence type="ECO:0000313" key="3">
    <source>
        <dbReference type="Proteomes" id="UP000034917"/>
    </source>
</evidence>
<keyword evidence="2" id="KW-0808">Transferase</keyword>
<evidence type="ECO:0000313" key="2">
    <source>
        <dbReference type="EMBL" id="KKQ25859.1"/>
    </source>
</evidence>
<gene>
    <name evidence="2" type="ORF">US40_C0005G0029</name>
</gene>
<dbReference type="GO" id="GO:0016740">
    <property type="term" value="F:transferase activity"/>
    <property type="evidence" value="ECO:0007669"/>
    <property type="project" value="UniProtKB-KW"/>
</dbReference>
<evidence type="ECO:0000256" key="1">
    <source>
        <dbReference type="SAM" id="MobiDB-lite"/>
    </source>
</evidence>
<name>A0A0G0INU5_9BACT</name>
<dbReference type="AlphaFoldDB" id="A0A0G0INU5"/>
<sequence length="258" mass="30281">MNNITVIIFTPRDDANIKDCVNSAKLLTENVILVYPTSTYVETVRESGIRQSKTDWVFILDVDERMTKELAEEINVILGRNKVTTPESKKDSGPASTSRRRDEQARMTYYKIPRKNIFDAKKWLRHGGWWPDYQIRLINKKYFVGWPKRIHSTPKIKEDVGFLKNPILHYFHGDLEKMVEKTLVFEDIESNLLYKAGKSADTSTFFRKYFAELWRRMFKGLGFLDGTVGIIESIYQAFSKTITYLLLYEKRQRKGQNL</sequence>
<comment type="caution">
    <text evidence="2">The sequence shown here is derived from an EMBL/GenBank/DDBJ whole genome shotgun (WGS) entry which is preliminary data.</text>
</comment>
<dbReference type="Proteomes" id="UP000034917">
    <property type="component" value="Unassembled WGS sequence"/>
</dbReference>
<reference evidence="2 3" key="1">
    <citation type="journal article" date="2015" name="Nature">
        <title>rRNA introns, odd ribosomes, and small enigmatic genomes across a large radiation of phyla.</title>
        <authorList>
            <person name="Brown C.T."/>
            <person name="Hug L.A."/>
            <person name="Thomas B.C."/>
            <person name="Sharon I."/>
            <person name="Castelle C.J."/>
            <person name="Singh A."/>
            <person name="Wilkins M.J."/>
            <person name="Williams K.H."/>
            <person name="Banfield J.F."/>
        </authorList>
    </citation>
    <scope>NUCLEOTIDE SEQUENCE [LARGE SCALE GENOMIC DNA]</scope>
</reference>
<organism evidence="2 3">
    <name type="scientific">Candidatus Roizmanbacteria bacterium GW2011_GWC2_37_13</name>
    <dbReference type="NCBI Taxonomy" id="1618486"/>
    <lineage>
        <taxon>Bacteria</taxon>
        <taxon>Candidatus Roizmaniibacteriota</taxon>
    </lineage>
</organism>
<protein>
    <submittedName>
        <fullName evidence="2">Glycosyl transferase family 2</fullName>
    </submittedName>
</protein>
<accession>A0A0G0INU5</accession>
<dbReference type="EMBL" id="LBSV01000005">
    <property type="protein sequence ID" value="KKQ25859.1"/>
    <property type="molecule type" value="Genomic_DNA"/>
</dbReference>
<feature type="region of interest" description="Disordered" evidence="1">
    <location>
        <begin position="84"/>
        <end position="104"/>
    </location>
</feature>